<evidence type="ECO:0000256" key="1">
    <source>
        <dbReference type="SAM" id="MobiDB-lite"/>
    </source>
</evidence>
<protein>
    <submittedName>
        <fullName evidence="2">Uncharacterized protein</fullName>
    </submittedName>
</protein>
<feature type="region of interest" description="Disordered" evidence="1">
    <location>
        <begin position="1"/>
        <end position="20"/>
    </location>
</feature>
<evidence type="ECO:0000313" key="3">
    <source>
        <dbReference type="Proteomes" id="UP000008311"/>
    </source>
</evidence>
<feature type="compositionally biased region" description="Acidic residues" evidence="1">
    <location>
        <begin position="7"/>
        <end position="16"/>
    </location>
</feature>
<keyword evidence="3" id="KW-1185">Reference proteome</keyword>
<evidence type="ECO:0000313" key="2">
    <source>
        <dbReference type="EMBL" id="EEF28473.1"/>
    </source>
</evidence>
<organism evidence="2 3">
    <name type="scientific">Ricinus communis</name>
    <name type="common">Castor bean</name>
    <dbReference type="NCBI Taxonomy" id="3988"/>
    <lineage>
        <taxon>Eukaryota</taxon>
        <taxon>Viridiplantae</taxon>
        <taxon>Streptophyta</taxon>
        <taxon>Embryophyta</taxon>
        <taxon>Tracheophyta</taxon>
        <taxon>Spermatophyta</taxon>
        <taxon>Magnoliopsida</taxon>
        <taxon>eudicotyledons</taxon>
        <taxon>Gunneridae</taxon>
        <taxon>Pentapetalae</taxon>
        <taxon>rosids</taxon>
        <taxon>fabids</taxon>
        <taxon>Malpighiales</taxon>
        <taxon>Euphorbiaceae</taxon>
        <taxon>Acalyphoideae</taxon>
        <taxon>Acalypheae</taxon>
        <taxon>Ricinus</taxon>
    </lineage>
</organism>
<name>B9T6N9_RICCO</name>
<accession>B9T6N9</accession>
<dbReference type="PANTHER" id="PTHR33978">
    <property type="entry name" value="SERINE/THREONINE-KINASE"/>
    <property type="match status" value="1"/>
</dbReference>
<dbReference type="AlphaFoldDB" id="B9T6N9"/>
<proteinExistence type="predicted"/>
<reference evidence="3" key="1">
    <citation type="journal article" date="2010" name="Nat. Biotechnol.">
        <title>Draft genome sequence of the oilseed species Ricinus communis.</title>
        <authorList>
            <person name="Chan A.P."/>
            <person name="Crabtree J."/>
            <person name="Zhao Q."/>
            <person name="Lorenzi H."/>
            <person name="Orvis J."/>
            <person name="Puiu D."/>
            <person name="Melake-Berhan A."/>
            <person name="Jones K.M."/>
            <person name="Redman J."/>
            <person name="Chen G."/>
            <person name="Cahoon E.B."/>
            <person name="Gedil M."/>
            <person name="Stanke M."/>
            <person name="Haas B.J."/>
            <person name="Wortman J.R."/>
            <person name="Fraser-Liggett C.M."/>
            <person name="Ravel J."/>
            <person name="Rabinowicz P.D."/>
        </authorList>
    </citation>
    <scope>NUCLEOTIDE SEQUENCE [LARGE SCALE GENOMIC DNA]</scope>
    <source>
        <strain evidence="3">cv. Hale</strain>
    </source>
</reference>
<dbReference type="PANTHER" id="PTHR33978:SF18">
    <property type="entry name" value="OS01G0656300 PROTEIN"/>
    <property type="match status" value="1"/>
</dbReference>
<gene>
    <name evidence="2" type="ORF">RCOM_0236920</name>
</gene>
<dbReference type="InParanoid" id="B9T6N9"/>
<dbReference type="Proteomes" id="UP000008311">
    <property type="component" value="Unassembled WGS sequence"/>
</dbReference>
<dbReference type="eggNOG" id="ENOG502SCHU">
    <property type="taxonomic scope" value="Eukaryota"/>
</dbReference>
<dbReference type="EMBL" id="EQ974630">
    <property type="protein sequence ID" value="EEF28473.1"/>
    <property type="molecule type" value="Genomic_DNA"/>
</dbReference>
<sequence length="136" mass="15396">MKKPLEESQENEDNNDDKDLAVWDLGSPLYDSYEVVSLSHLIERHLMTLPSLGSRKLSKKIFPPPFSDNVVPATLPASSAEKDTLDRPSLAKTLREFIRVKLWRKRKNGVGDTKDDEKSKKLKAGVLRGFSNRFGL</sequence>